<comment type="caution">
    <text evidence="1">The sequence shown here is derived from an EMBL/GenBank/DDBJ whole genome shotgun (WGS) entry which is preliminary data.</text>
</comment>
<evidence type="ECO:0000313" key="2">
    <source>
        <dbReference type="Proteomes" id="UP000886520"/>
    </source>
</evidence>
<proteinExistence type="predicted"/>
<dbReference type="Proteomes" id="UP000886520">
    <property type="component" value="Chromosome 5"/>
</dbReference>
<evidence type="ECO:0000313" key="1">
    <source>
        <dbReference type="EMBL" id="KAI5080341.1"/>
    </source>
</evidence>
<dbReference type="AlphaFoldDB" id="A0A9D4V5S4"/>
<organism evidence="1 2">
    <name type="scientific">Adiantum capillus-veneris</name>
    <name type="common">Maidenhair fern</name>
    <dbReference type="NCBI Taxonomy" id="13818"/>
    <lineage>
        <taxon>Eukaryota</taxon>
        <taxon>Viridiplantae</taxon>
        <taxon>Streptophyta</taxon>
        <taxon>Embryophyta</taxon>
        <taxon>Tracheophyta</taxon>
        <taxon>Polypodiopsida</taxon>
        <taxon>Polypodiidae</taxon>
        <taxon>Polypodiales</taxon>
        <taxon>Pteridineae</taxon>
        <taxon>Pteridaceae</taxon>
        <taxon>Vittarioideae</taxon>
        <taxon>Adiantum</taxon>
    </lineage>
</organism>
<reference evidence="1 2" key="1">
    <citation type="submission" date="2021-01" db="EMBL/GenBank/DDBJ databases">
        <title>Adiantum capillus-veneris genome.</title>
        <authorList>
            <person name="Fang Y."/>
            <person name="Liao Q."/>
        </authorList>
    </citation>
    <scope>NUCLEOTIDE SEQUENCE [LARGE SCALE GENOMIC DNA]</scope>
    <source>
        <strain evidence="1">H3</strain>
        <tissue evidence="1">Leaf</tissue>
    </source>
</reference>
<accession>A0A9D4V5S4</accession>
<sequence>MGLAKVSHDREQTEYERFLTGMGSAHGLAILNGIWRFPESSGFTCFPHCHGASTVDYVMTTPSFVPCIDDSAVAQIGVVVDHAILQFLLSFSYSIVAPS</sequence>
<protein>
    <submittedName>
        <fullName evidence="1">Uncharacterized protein</fullName>
    </submittedName>
</protein>
<gene>
    <name evidence="1" type="ORF">GOP47_0005820</name>
</gene>
<name>A0A9D4V5S4_ADICA</name>
<dbReference type="EMBL" id="JABFUD020000005">
    <property type="protein sequence ID" value="KAI5080341.1"/>
    <property type="molecule type" value="Genomic_DNA"/>
</dbReference>
<keyword evidence="2" id="KW-1185">Reference proteome</keyword>